<keyword evidence="2" id="KW-0645">Protease</keyword>
<dbReference type="InterPro" id="IPR038765">
    <property type="entry name" value="Papain-like_cys_pep_sf"/>
</dbReference>
<keyword evidence="5" id="KW-0865">Zymogen</keyword>
<evidence type="ECO:0000313" key="11">
    <source>
        <dbReference type="Proteomes" id="UP000759131"/>
    </source>
</evidence>
<keyword evidence="11" id="KW-1185">Reference proteome</keyword>
<dbReference type="SMART" id="SM00848">
    <property type="entry name" value="Inhibitor_I29"/>
    <property type="match status" value="1"/>
</dbReference>
<evidence type="ECO:0000256" key="5">
    <source>
        <dbReference type="ARBA" id="ARBA00023145"/>
    </source>
</evidence>
<keyword evidence="7" id="KW-0732">Signal</keyword>
<protein>
    <submittedName>
        <fullName evidence="10">Uncharacterized protein</fullName>
    </submittedName>
</protein>
<dbReference type="GO" id="GO:0006508">
    <property type="term" value="P:proteolysis"/>
    <property type="evidence" value="ECO:0007669"/>
    <property type="project" value="UniProtKB-KW"/>
</dbReference>
<proteinExistence type="inferred from homology"/>
<dbReference type="Proteomes" id="UP000759131">
    <property type="component" value="Unassembled WGS sequence"/>
</dbReference>
<feature type="non-terminal residue" evidence="10">
    <location>
        <position position="348"/>
    </location>
</feature>
<dbReference type="OrthoDB" id="6484923at2759"/>
<accession>A0A7R9Q7F8</accession>
<dbReference type="Pfam" id="PF08246">
    <property type="entry name" value="Inhibitor_I29"/>
    <property type="match status" value="1"/>
</dbReference>
<dbReference type="PROSITE" id="PS00639">
    <property type="entry name" value="THIOL_PROTEASE_HIS"/>
    <property type="match status" value="1"/>
</dbReference>
<keyword evidence="4" id="KW-0788">Thiol protease</keyword>
<dbReference type="SUPFAM" id="SSF54001">
    <property type="entry name" value="Cysteine proteinases"/>
    <property type="match status" value="1"/>
</dbReference>
<evidence type="ECO:0000256" key="2">
    <source>
        <dbReference type="ARBA" id="ARBA00022670"/>
    </source>
</evidence>
<keyword evidence="3" id="KW-0378">Hydrolase</keyword>
<dbReference type="GO" id="GO:0008234">
    <property type="term" value="F:cysteine-type peptidase activity"/>
    <property type="evidence" value="ECO:0007669"/>
    <property type="project" value="UniProtKB-KW"/>
</dbReference>
<dbReference type="Gene3D" id="3.90.70.10">
    <property type="entry name" value="Cysteine proteinases"/>
    <property type="match status" value="1"/>
</dbReference>
<sequence length="348" mass="38760">MKLVVIFALICVSFATQTKSVSQKAADLGFKTFDHDFKSFKITHNKQYSTAEEEEQRKVNFLHTLQVIAQHNEGFKRGLETHEMGVNQFAVLSDAEYQSMFVMPDPTVKKPEPADAYIAEPEALSSVPQSLDWRQKGKVTPVKNQGGCGSCWAFSVIGGIESAYAVKQNKNNLDLSEEQLVDCMNSKCGGQWIYDGYKYVIAHGVENEAQYPYSAGSGHYNQCQEKASAPHTHIKGYKSLGKGISESHPLATDQEIMAAIEANGPISMMFNANGDAFRNYKTGVITQNDMGWTGSHAVVIVGWGTEGGHDYWIIKNSWGATWGDHGYFKMVRGQNLRHVNEYLYFPDL</sequence>
<keyword evidence="6" id="KW-1015">Disulfide bond</keyword>
<dbReference type="InterPro" id="IPR000169">
    <property type="entry name" value="Pept_cys_AS"/>
</dbReference>
<dbReference type="InterPro" id="IPR025661">
    <property type="entry name" value="Pept_asp_AS"/>
</dbReference>
<feature type="domain" description="Cathepsin propeptide inhibitor" evidence="9">
    <location>
        <begin position="37"/>
        <end position="97"/>
    </location>
</feature>
<evidence type="ECO:0000256" key="7">
    <source>
        <dbReference type="SAM" id="SignalP"/>
    </source>
</evidence>
<dbReference type="PANTHER" id="PTHR12411">
    <property type="entry name" value="CYSTEINE PROTEASE FAMILY C1-RELATED"/>
    <property type="match status" value="1"/>
</dbReference>
<evidence type="ECO:0000256" key="1">
    <source>
        <dbReference type="ARBA" id="ARBA00008455"/>
    </source>
</evidence>
<evidence type="ECO:0000259" key="8">
    <source>
        <dbReference type="SMART" id="SM00645"/>
    </source>
</evidence>
<evidence type="ECO:0000256" key="3">
    <source>
        <dbReference type="ARBA" id="ARBA00022801"/>
    </source>
</evidence>
<dbReference type="PROSITE" id="PS00139">
    <property type="entry name" value="THIOL_PROTEASE_CYS"/>
    <property type="match status" value="1"/>
</dbReference>
<evidence type="ECO:0000256" key="4">
    <source>
        <dbReference type="ARBA" id="ARBA00022807"/>
    </source>
</evidence>
<dbReference type="InterPro" id="IPR013201">
    <property type="entry name" value="Prot_inhib_I29"/>
</dbReference>
<dbReference type="PRINTS" id="PR00705">
    <property type="entry name" value="PAPAIN"/>
</dbReference>
<feature type="chain" id="PRO_5036211747" evidence="7">
    <location>
        <begin position="16"/>
        <end position="348"/>
    </location>
</feature>
<feature type="domain" description="Peptidase C1A papain C-terminal" evidence="8">
    <location>
        <begin position="127"/>
        <end position="347"/>
    </location>
</feature>
<evidence type="ECO:0000259" key="9">
    <source>
        <dbReference type="SMART" id="SM00848"/>
    </source>
</evidence>
<name>A0A7R9Q7F8_9ACAR</name>
<feature type="signal peptide" evidence="7">
    <location>
        <begin position="1"/>
        <end position="15"/>
    </location>
</feature>
<dbReference type="SMART" id="SM00645">
    <property type="entry name" value="Pept_C1"/>
    <property type="match status" value="1"/>
</dbReference>
<dbReference type="InterPro" id="IPR025660">
    <property type="entry name" value="Pept_his_AS"/>
</dbReference>
<dbReference type="EMBL" id="OC868993">
    <property type="protein sequence ID" value="CAD7634332.1"/>
    <property type="molecule type" value="Genomic_DNA"/>
</dbReference>
<dbReference type="InterPro" id="IPR000668">
    <property type="entry name" value="Peptidase_C1A_C"/>
</dbReference>
<dbReference type="EMBL" id="CAJPIZ010014418">
    <property type="protein sequence ID" value="CAG2114762.1"/>
    <property type="molecule type" value="Genomic_DNA"/>
</dbReference>
<gene>
    <name evidence="10" type="ORF">OSB1V03_LOCUS14728</name>
</gene>
<dbReference type="AlphaFoldDB" id="A0A7R9Q7F8"/>
<evidence type="ECO:0000313" key="10">
    <source>
        <dbReference type="EMBL" id="CAD7634332.1"/>
    </source>
</evidence>
<dbReference type="Pfam" id="PF00112">
    <property type="entry name" value="Peptidase_C1"/>
    <property type="match status" value="1"/>
</dbReference>
<comment type="similarity">
    <text evidence="1">Belongs to the peptidase C1 family.</text>
</comment>
<reference evidence="10" key="1">
    <citation type="submission" date="2020-11" db="EMBL/GenBank/DDBJ databases">
        <authorList>
            <person name="Tran Van P."/>
        </authorList>
    </citation>
    <scope>NUCLEOTIDE SEQUENCE</scope>
</reference>
<evidence type="ECO:0000256" key="6">
    <source>
        <dbReference type="ARBA" id="ARBA00023157"/>
    </source>
</evidence>
<dbReference type="CDD" id="cd02248">
    <property type="entry name" value="Peptidase_C1A"/>
    <property type="match status" value="1"/>
</dbReference>
<organism evidence="10">
    <name type="scientific">Medioppia subpectinata</name>
    <dbReference type="NCBI Taxonomy" id="1979941"/>
    <lineage>
        <taxon>Eukaryota</taxon>
        <taxon>Metazoa</taxon>
        <taxon>Ecdysozoa</taxon>
        <taxon>Arthropoda</taxon>
        <taxon>Chelicerata</taxon>
        <taxon>Arachnida</taxon>
        <taxon>Acari</taxon>
        <taxon>Acariformes</taxon>
        <taxon>Sarcoptiformes</taxon>
        <taxon>Oribatida</taxon>
        <taxon>Brachypylina</taxon>
        <taxon>Oppioidea</taxon>
        <taxon>Oppiidae</taxon>
        <taxon>Medioppia</taxon>
    </lineage>
</organism>
<dbReference type="InterPro" id="IPR039417">
    <property type="entry name" value="Peptidase_C1A_papain-like"/>
</dbReference>
<dbReference type="InterPro" id="IPR013128">
    <property type="entry name" value="Peptidase_C1A"/>
</dbReference>
<dbReference type="PROSITE" id="PS00640">
    <property type="entry name" value="THIOL_PROTEASE_ASN"/>
    <property type="match status" value="1"/>
</dbReference>